<evidence type="ECO:0000313" key="1">
    <source>
        <dbReference type="EMBL" id="MBM7125778.1"/>
    </source>
</evidence>
<evidence type="ECO:0000313" key="2">
    <source>
        <dbReference type="Proteomes" id="UP001430149"/>
    </source>
</evidence>
<dbReference type="Proteomes" id="UP001430149">
    <property type="component" value="Unassembled WGS sequence"/>
</dbReference>
<dbReference type="EMBL" id="JADIKE010000035">
    <property type="protein sequence ID" value="MBM7125778.1"/>
    <property type="molecule type" value="Genomic_DNA"/>
</dbReference>
<keyword evidence="2" id="KW-1185">Reference proteome</keyword>
<accession>A0ABS2K3F2</accession>
<name>A0ABS2K3F2_9GAMM</name>
<sequence>MARQGGLQHPDAAGSGHALANGCVDAGAQGCLHDGGKHAASPSIGYLVLAIERLQWRCVGSRILGMTIAQPLQPGFKRAKVRCRCQASSAACSVTGSRVRRTTMAMTITAAP</sequence>
<gene>
    <name evidence="1" type="ORF">ISP19_10395</name>
</gene>
<comment type="caution">
    <text evidence="1">The sequence shown here is derived from an EMBL/GenBank/DDBJ whole genome shotgun (WGS) entry which is preliminary data.</text>
</comment>
<organism evidence="1 2">
    <name type="scientific">Dyella flava</name>
    <dbReference type="NCBI Taxonomy" id="1920170"/>
    <lineage>
        <taxon>Bacteria</taxon>
        <taxon>Pseudomonadati</taxon>
        <taxon>Pseudomonadota</taxon>
        <taxon>Gammaproteobacteria</taxon>
        <taxon>Lysobacterales</taxon>
        <taxon>Rhodanobacteraceae</taxon>
        <taxon>Dyella</taxon>
    </lineage>
</organism>
<reference evidence="1" key="1">
    <citation type="submission" date="2020-10" db="EMBL/GenBank/DDBJ databases">
        <title>Phylogeny of dyella-like bacteria.</title>
        <authorList>
            <person name="Fu J."/>
        </authorList>
    </citation>
    <scope>NUCLEOTIDE SEQUENCE</scope>
    <source>
        <strain evidence="1">DHOC52</strain>
    </source>
</reference>
<proteinExistence type="predicted"/>
<protein>
    <submittedName>
        <fullName evidence="1">Uncharacterized protein</fullName>
    </submittedName>
</protein>
<dbReference type="RefSeq" id="WP_204681583.1">
    <property type="nucleotide sequence ID" value="NZ_JADIKE010000035.1"/>
</dbReference>